<dbReference type="CDD" id="cd05246">
    <property type="entry name" value="dTDP_GD_SDR_e"/>
    <property type="match status" value="1"/>
</dbReference>
<organism evidence="5">
    <name type="scientific">marine sediment metagenome</name>
    <dbReference type="NCBI Taxonomy" id="412755"/>
    <lineage>
        <taxon>unclassified sequences</taxon>
        <taxon>metagenomes</taxon>
        <taxon>ecological metagenomes</taxon>
    </lineage>
</organism>
<evidence type="ECO:0000313" key="5">
    <source>
        <dbReference type="EMBL" id="KKM62439.1"/>
    </source>
</evidence>
<dbReference type="InterPro" id="IPR016040">
    <property type="entry name" value="NAD(P)-bd_dom"/>
</dbReference>
<dbReference type="Gene3D" id="3.40.50.720">
    <property type="entry name" value="NAD(P)-binding Rossmann-like Domain"/>
    <property type="match status" value="1"/>
</dbReference>
<keyword evidence="2" id="KW-0520">NAD</keyword>
<dbReference type="SUPFAM" id="SSF51735">
    <property type="entry name" value="NAD(P)-binding Rossmann-fold domains"/>
    <property type="match status" value="1"/>
</dbReference>
<accession>A0A0F9IYG3</accession>
<name>A0A0F9IYG3_9ZZZZ</name>
<comment type="cofactor">
    <cofactor evidence="1">
        <name>NAD(+)</name>
        <dbReference type="ChEBI" id="CHEBI:57540"/>
    </cofactor>
</comment>
<evidence type="ECO:0000256" key="1">
    <source>
        <dbReference type="ARBA" id="ARBA00001911"/>
    </source>
</evidence>
<evidence type="ECO:0000259" key="4">
    <source>
        <dbReference type="Pfam" id="PF16363"/>
    </source>
</evidence>
<comment type="caution">
    <text evidence="5">The sequence shown here is derived from an EMBL/GenBank/DDBJ whole genome shotgun (WGS) entry which is preliminary data.</text>
</comment>
<dbReference type="GO" id="GO:0008460">
    <property type="term" value="F:dTDP-glucose 4,6-dehydratase activity"/>
    <property type="evidence" value="ECO:0007669"/>
    <property type="project" value="InterPro"/>
</dbReference>
<dbReference type="Gene3D" id="3.90.25.10">
    <property type="entry name" value="UDP-galactose 4-epimerase, domain 1"/>
    <property type="match status" value="1"/>
</dbReference>
<evidence type="ECO:0000256" key="2">
    <source>
        <dbReference type="ARBA" id="ARBA00023027"/>
    </source>
</evidence>
<dbReference type="GO" id="GO:0009225">
    <property type="term" value="P:nucleotide-sugar metabolic process"/>
    <property type="evidence" value="ECO:0007669"/>
    <property type="project" value="InterPro"/>
</dbReference>
<gene>
    <name evidence="5" type="ORF">LCGC14_1521710</name>
</gene>
<proteinExistence type="predicted"/>
<dbReference type="EMBL" id="LAZR01011295">
    <property type="protein sequence ID" value="KKM62439.1"/>
    <property type="molecule type" value="Genomic_DNA"/>
</dbReference>
<sequence length="353" mass="39977">MLDDARILVTGGCGFIGSNFILHLLERYPNAQVVNLDKLTYASNQANLRDVEGDPRYRFVQGDICDGELVDGLMAEVEVVFNFAAETHVDRSLMEAGSFILTDVLGTHVLLDSARRHPNVKRFVQVSTDEVYGEMSPGAWAKESDPLHPRSPYAASKAGGDAQCNAFFETYGLPVIITRAANNIGPRQHIEKMVPLFVTSAMRDEPLPLYGDGRQVRDWLYVEDHCRALELIAREGEPGEVYNIGADNHEENIRLAEALLQLLEKPLSLIRFVEDRKGHDRRYAVDSSKLRALGWAPQHDFFSALERTVQWYQKNSWWWEPIYAGPFRDYYQRQYGERLASGIPYDPEGGTPQ</sequence>
<dbReference type="FunFam" id="3.40.50.720:FF:000304">
    <property type="entry name" value="UDP-glucose 4,6-dehydratase"/>
    <property type="match status" value="1"/>
</dbReference>
<dbReference type="NCBIfam" id="TIGR01181">
    <property type="entry name" value="dTDP_gluc_dehyt"/>
    <property type="match status" value="1"/>
</dbReference>
<dbReference type="InterPro" id="IPR005888">
    <property type="entry name" value="dTDP_Gluc_deHydtase"/>
</dbReference>
<dbReference type="Pfam" id="PF16363">
    <property type="entry name" value="GDP_Man_Dehyd"/>
    <property type="match status" value="1"/>
</dbReference>
<keyword evidence="3" id="KW-0456">Lyase</keyword>
<feature type="domain" description="NAD(P)-binding" evidence="4">
    <location>
        <begin position="8"/>
        <end position="306"/>
    </location>
</feature>
<dbReference type="AlphaFoldDB" id="A0A0F9IYG3"/>
<dbReference type="InterPro" id="IPR036291">
    <property type="entry name" value="NAD(P)-bd_dom_sf"/>
</dbReference>
<evidence type="ECO:0000256" key="3">
    <source>
        <dbReference type="ARBA" id="ARBA00023239"/>
    </source>
</evidence>
<protein>
    <recommendedName>
        <fullName evidence="4">NAD(P)-binding domain-containing protein</fullName>
    </recommendedName>
</protein>
<dbReference type="PANTHER" id="PTHR43000">
    <property type="entry name" value="DTDP-D-GLUCOSE 4,6-DEHYDRATASE-RELATED"/>
    <property type="match status" value="1"/>
</dbReference>
<reference evidence="5" key="1">
    <citation type="journal article" date="2015" name="Nature">
        <title>Complex archaea that bridge the gap between prokaryotes and eukaryotes.</title>
        <authorList>
            <person name="Spang A."/>
            <person name="Saw J.H."/>
            <person name="Jorgensen S.L."/>
            <person name="Zaremba-Niedzwiedzka K."/>
            <person name="Martijn J."/>
            <person name="Lind A.E."/>
            <person name="van Eijk R."/>
            <person name="Schleper C."/>
            <person name="Guy L."/>
            <person name="Ettema T.J."/>
        </authorList>
    </citation>
    <scope>NUCLEOTIDE SEQUENCE</scope>
</reference>